<dbReference type="AlphaFoldDB" id="A0A1H8GQA6"/>
<proteinExistence type="inferred from homology"/>
<reference evidence="7 8" key="1">
    <citation type="submission" date="2016-10" db="EMBL/GenBank/DDBJ databases">
        <authorList>
            <person name="de Groot N.N."/>
        </authorList>
    </citation>
    <scope>NUCLEOTIDE SEQUENCE [LARGE SCALE GENOMIC DNA]</scope>
    <source>
        <strain evidence="7 8">DSM 8512</strain>
    </source>
</reference>
<dbReference type="EMBL" id="FODE01000007">
    <property type="protein sequence ID" value="SEN46183.1"/>
    <property type="molecule type" value="Genomic_DNA"/>
</dbReference>
<dbReference type="PANTHER" id="PTHR31760">
    <property type="entry name" value="S-ADENOSYL-L-METHIONINE-DEPENDENT METHYLTRANSFERASES SUPERFAMILY PROTEIN"/>
    <property type="match status" value="1"/>
</dbReference>
<dbReference type="PIRSF" id="PIRSF003078">
    <property type="entry name" value="GidB"/>
    <property type="match status" value="1"/>
</dbReference>
<keyword evidence="4 6" id="KW-0808">Transferase</keyword>
<evidence type="ECO:0000313" key="8">
    <source>
        <dbReference type="Proteomes" id="UP000199054"/>
    </source>
</evidence>
<evidence type="ECO:0000313" key="7">
    <source>
        <dbReference type="EMBL" id="SEN46183.1"/>
    </source>
</evidence>
<dbReference type="Proteomes" id="UP000199054">
    <property type="component" value="Unassembled WGS sequence"/>
</dbReference>
<dbReference type="InterPro" id="IPR003682">
    <property type="entry name" value="rRNA_ssu_MeTfrase_G"/>
</dbReference>
<dbReference type="Pfam" id="PF02527">
    <property type="entry name" value="GidB"/>
    <property type="match status" value="1"/>
</dbReference>
<feature type="binding site" evidence="6">
    <location>
        <position position="62"/>
    </location>
    <ligand>
        <name>S-adenosyl-L-methionine</name>
        <dbReference type="ChEBI" id="CHEBI:59789"/>
    </ligand>
</feature>
<comment type="subcellular location">
    <subcellularLocation>
        <location evidence="6">Cytoplasm</location>
    </subcellularLocation>
</comment>
<dbReference type="PANTHER" id="PTHR31760:SF0">
    <property type="entry name" value="S-ADENOSYL-L-METHIONINE-DEPENDENT METHYLTRANSFERASES SUPERFAMILY PROTEIN"/>
    <property type="match status" value="1"/>
</dbReference>
<keyword evidence="8" id="KW-1185">Reference proteome</keyword>
<name>A0A1H8GQA6_9RHOB</name>
<accession>A0A1H8GQA6</accession>
<keyword evidence="5 6" id="KW-0949">S-adenosyl-L-methionine</keyword>
<dbReference type="EC" id="2.1.1.170" evidence="6"/>
<keyword evidence="2 6" id="KW-0698">rRNA processing</keyword>
<dbReference type="OrthoDB" id="9808773at2"/>
<evidence type="ECO:0000256" key="3">
    <source>
        <dbReference type="ARBA" id="ARBA00022603"/>
    </source>
</evidence>
<evidence type="ECO:0000256" key="1">
    <source>
        <dbReference type="ARBA" id="ARBA00022490"/>
    </source>
</evidence>
<evidence type="ECO:0000256" key="5">
    <source>
        <dbReference type="ARBA" id="ARBA00022691"/>
    </source>
</evidence>
<dbReference type="NCBIfam" id="TIGR00138">
    <property type="entry name" value="rsmG_gidB"/>
    <property type="match status" value="1"/>
</dbReference>
<dbReference type="InterPro" id="IPR029063">
    <property type="entry name" value="SAM-dependent_MTases_sf"/>
</dbReference>
<feature type="binding site" evidence="6">
    <location>
        <begin position="115"/>
        <end position="116"/>
    </location>
    <ligand>
        <name>S-adenosyl-L-methionine</name>
        <dbReference type="ChEBI" id="CHEBI:59789"/>
    </ligand>
</feature>
<comment type="similarity">
    <text evidence="6">Belongs to the methyltransferase superfamily. RNA methyltransferase RsmG family.</text>
</comment>
<gene>
    <name evidence="6" type="primary">rsmG</name>
    <name evidence="7" type="ORF">SAMN04489859_100795</name>
</gene>
<dbReference type="STRING" id="34002.SAMN04489859_100795"/>
<organism evidence="7 8">
    <name type="scientific">Paracoccus alcaliphilus</name>
    <dbReference type="NCBI Taxonomy" id="34002"/>
    <lineage>
        <taxon>Bacteria</taxon>
        <taxon>Pseudomonadati</taxon>
        <taxon>Pseudomonadota</taxon>
        <taxon>Alphaproteobacteria</taxon>
        <taxon>Rhodobacterales</taxon>
        <taxon>Paracoccaceae</taxon>
        <taxon>Paracoccus</taxon>
    </lineage>
</organism>
<dbReference type="RefSeq" id="WP_090611162.1">
    <property type="nucleotide sequence ID" value="NZ_CP067124.1"/>
</dbReference>
<dbReference type="Gene3D" id="3.40.50.150">
    <property type="entry name" value="Vaccinia Virus protein VP39"/>
    <property type="match status" value="1"/>
</dbReference>
<dbReference type="SUPFAM" id="SSF53335">
    <property type="entry name" value="S-adenosyl-L-methionine-dependent methyltransferases"/>
    <property type="match status" value="1"/>
</dbReference>
<comment type="caution">
    <text evidence="6">Lacks conserved residue(s) required for the propagation of feature annotation.</text>
</comment>
<protein>
    <recommendedName>
        <fullName evidence="6">Ribosomal RNA small subunit methyltransferase G</fullName>
        <ecNumber evidence="6">2.1.1.170</ecNumber>
    </recommendedName>
    <alternativeName>
        <fullName evidence="6">16S rRNA 7-methylguanosine methyltransferase</fullName>
        <shortName evidence="6">16S rRNA m7G methyltransferase</shortName>
    </alternativeName>
</protein>
<comment type="catalytic activity">
    <reaction evidence="6">
        <text>guanosine(527) in 16S rRNA + S-adenosyl-L-methionine = N(7)-methylguanosine(527) in 16S rRNA + S-adenosyl-L-homocysteine</text>
        <dbReference type="Rhea" id="RHEA:42732"/>
        <dbReference type="Rhea" id="RHEA-COMP:10209"/>
        <dbReference type="Rhea" id="RHEA-COMP:10210"/>
        <dbReference type="ChEBI" id="CHEBI:57856"/>
        <dbReference type="ChEBI" id="CHEBI:59789"/>
        <dbReference type="ChEBI" id="CHEBI:74269"/>
        <dbReference type="ChEBI" id="CHEBI:74480"/>
        <dbReference type="EC" id="2.1.1.170"/>
    </reaction>
</comment>
<feature type="binding site" evidence="6">
    <location>
        <position position="129"/>
    </location>
    <ligand>
        <name>S-adenosyl-L-methionine</name>
        <dbReference type="ChEBI" id="CHEBI:59789"/>
    </ligand>
</feature>
<dbReference type="HAMAP" id="MF_00074">
    <property type="entry name" value="16SrRNA_methyltr_G"/>
    <property type="match status" value="1"/>
</dbReference>
<keyword evidence="1 6" id="KW-0963">Cytoplasm</keyword>
<sequence length="196" mass="21938">MNVSRETEARLEQYEDLLRHWNSRINLIAPSTVSDIRQRHIEDCLQLARICPASKGTWLDIGSGGGLPGLILAIAKADSDLKFTLIESDQRKATFLRTVVRELALTNCRVIAKRIEGVEPLNTDYISARALAPLPRLMAYLDHHLSKDGQAWLMKGQQWQTEIEDARADWTFTCEAFPSETQQGAAILKISGLSHG</sequence>
<evidence type="ECO:0000256" key="4">
    <source>
        <dbReference type="ARBA" id="ARBA00022679"/>
    </source>
</evidence>
<dbReference type="GO" id="GO:0070043">
    <property type="term" value="F:rRNA (guanine-N7-)-methyltransferase activity"/>
    <property type="evidence" value="ECO:0007669"/>
    <property type="project" value="UniProtKB-UniRule"/>
</dbReference>
<keyword evidence="3 6" id="KW-0489">Methyltransferase</keyword>
<comment type="function">
    <text evidence="6">Specifically methylates the N7 position of guanine in position 527 of 16S rRNA.</text>
</comment>
<evidence type="ECO:0000256" key="2">
    <source>
        <dbReference type="ARBA" id="ARBA00022552"/>
    </source>
</evidence>
<feature type="binding site" evidence="6">
    <location>
        <position position="67"/>
    </location>
    <ligand>
        <name>S-adenosyl-L-methionine</name>
        <dbReference type="ChEBI" id="CHEBI:59789"/>
    </ligand>
</feature>
<evidence type="ECO:0000256" key="6">
    <source>
        <dbReference type="HAMAP-Rule" id="MF_00074"/>
    </source>
</evidence>
<dbReference type="GO" id="GO:0005829">
    <property type="term" value="C:cytosol"/>
    <property type="evidence" value="ECO:0007669"/>
    <property type="project" value="TreeGrafter"/>
</dbReference>